<name>A0A2C6KKW9_9APIC</name>
<dbReference type="VEuPathDB" id="ToxoDB:CSUI_001461"/>
<feature type="compositionally biased region" description="Basic and acidic residues" evidence="1">
    <location>
        <begin position="13"/>
        <end position="25"/>
    </location>
</feature>
<feature type="compositionally biased region" description="Polar residues" evidence="1">
    <location>
        <begin position="595"/>
        <end position="623"/>
    </location>
</feature>
<feature type="compositionally biased region" description="Polar residues" evidence="1">
    <location>
        <begin position="1"/>
        <end position="12"/>
    </location>
</feature>
<evidence type="ECO:0000256" key="1">
    <source>
        <dbReference type="SAM" id="MobiDB-lite"/>
    </source>
</evidence>
<feature type="region of interest" description="Disordered" evidence="1">
    <location>
        <begin position="570"/>
        <end position="655"/>
    </location>
</feature>
<feature type="compositionally biased region" description="Basic and acidic residues" evidence="1">
    <location>
        <begin position="93"/>
        <end position="109"/>
    </location>
</feature>
<evidence type="ECO:0000313" key="3">
    <source>
        <dbReference type="Proteomes" id="UP000221165"/>
    </source>
</evidence>
<feature type="compositionally biased region" description="Basic and acidic residues" evidence="1">
    <location>
        <begin position="31"/>
        <end position="45"/>
    </location>
</feature>
<keyword evidence="3" id="KW-1185">Reference proteome</keyword>
<dbReference type="RefSeq" id="XP_067926363.1">
    <property type="nucleotide sequence ID" value="XM_068061667.1"/>
</dbReference>
<feature type="compositionally biased region" description="Low complexity" evidence="1">
    <location>
        <begin position="298"/>
        <end position="309"/>
    </location>
</feature>
<dbReference type="Proteomes" id="UP000221165">
    <property type="component" value="Unassembled WGS sequence"/>
</dbReference>
<gene>
    <name evidence="2" type="ORF">CSUI_001461</name>
</gene>
<feature type="compositionally biased region" description="Basic and acidic residues" evidence="1">
    <location>
        <begin position="345"/>
        <end position="357"/>
    </location>
</feature>
<dbReference type="GeneID" id="94424878"/>
<feature type="compositionally biased region" description="Low complexity" evidence="1">
    <location>
        <begin position="570"/>
        <end position="581"/>
    </location>
</feature>
<dbReference type="EMBL" id="MIGC01000578">
    <property type="protein sequence ID" value="PHJ24691.1"/>
    <property type="molecule type" value="Genomic_DNA"/>
</dbReference>
<feature type="region of interest" description="Disordered" evidence="1">
    <location>
        <begin position="528"/>
        <end position="557"/>
    </location>
</feature>
<feature type="region of interest" description="Disordered" evidence="1">
    <location>
        <begin position="1"/>
        <end position="368"/>
    </location>
</feature>
<proteinExistence type="predicted"/>
<protein>
    <submittedName>
        <fullName evidence="2">Uncharacterized protein</fullName>
    </submittedName>
</protein>
<dbReference type="AlphaFoldDB" id="A0A2C6KKW9"/>
<reference evidence="2 3" key="1">
    <citation type="journal article" date="2017" name="Int. J. Parasitol.">
        <title>The genome of the protozoan parasite Cystoisospora suis and a reverse vaccinology approach to identify vaccine candidates.</title>
        <authorList>
            <person name="Palmieri N."/>
            <person name="Shrestha A."/>
            <person name="Ruttkowski B."/>
            <person name="Beck T."/>
            <person name="Vogl C."/>
            <person name="Tomley F."/>
            <person name="Blake D.P."/>
            <person name="Joachim A."/>
        </authorList>
    </citation>
    <scope>NUCLEOTIDE SEQUENCE [LARGE SCALE GENOMIC DNA]</scope>
    <source>
        <strain evidence="2 3">Wien I</strain>
    </source>
</reference>
<sequence length="655" mass="68371">MADNAESPQVRTDNAEKSSREATDRGEEDVTEKTDKAEEGARETEGIAGEDATEKPDKAEDDTIGKTDHEEEKVPGKAGGSRADETSGGPGDGIDKETNPDGTTGKEDNVGDSATGNPGNAGEGATGNADKADDVATANVDNAGEHPMDRKDNAQAGAADKQYSSAQGRAEGPGAADEDITDEMSNRDGDGTVPPNGIDVGVDHVSTTEAPLASKMTAGASAPSDNVDDKASDSAASDDGRPESERAHTATAEENADGAGAETMPTEQLEGDATPGEGNPLKEGLVRTQPGDDRAFSTPANTEAATETPLPERPQYEVAERRVTPVSEMEGTEEARGSLTGKAIPHAEGRSETEREGTPPAGKHKVQSLLKEEADKAFSSSVWAGVKPHEQPIEGTLVRPASNRERRSSAVAKSRMLEAKKRSRQVSLHFEVRLPPELLLTGAHRNGNSGTAPAERSSSTTVLVFKTEVQLHQGGQKKDYGMNLLEPNPGESLEGVVVGRGHKQFDFQDGNRKATFSAIIPELSDEAGAISSTTPAPDPTATTTTTRCTTSTATAATTRSTARIERITTTTTSTTVSKTTAVSYTGPLPSRHTAGWQSASTKAAGSTTKENEVQPTTSTSTRSFVPVGDLFSTESPIPSMPLYASLRGAARRPSG</sequence>
<feature type="compositionally biased region" description="Basic and acidic residues" evidence="1">
    <location>
        <begin position="52"/>
        <end position="75"/>
    </location>
</feature>
<feature type="compositionally biased region" description="Basic and acidic residues" evidence="1">
    <location>
        <begin position="143"/>
        <end position="153"/>
    </location>
</feature>
<evidence type="ECO:0000313" key="2">
    <source>
        <dbReference type="EMBL" id="PHJ24691.1"/>
    </source>
</evidence>
<organism evidence="2 3">
    <name type="scientific">Cystoisospora suis</name>
    <dbReference type="NCBI Taxonomy" id="483139"/>
    <lineage>
        <taxon>Eukaryota</taxon>
        <taxon>Sar</taxon>
        <taxon>Alveolata</taxon>
        <taxon>Apicomplexa</taxon>
        <taxon>Conoidasida</taxon>
        <taxon>Coccidia</taxon>
        <taxon>Eucoccidiorida</taxon>
        <taxon>Eimeriorina</taxon>
        <taxon>Sarcocystidae</taxon>
        <taxon>Cystoisospora</taxon>
    </lineage>
</organism>
<feature type="compositionally biased region" description="Low complexity" evidence="1">
    <location>
        <begin position="529"/>
        <end position="557"/>
    </location>
</feature>
<feature type="compositionally biased region" description="Basic and acidic residues" evidence="1">
    <location>
        <begin position="227"/>
        <end position="248"/>
    </location>
</feature>
<feature type="compositionally biased region" description="Basic and acidic residues" evidence="1">
    <location>
        <begin position="314"/>
        <end position="323"/>
    </location>
</feature>
<accession>A0A2C6KKW9</accession>
<comment type="caution">
    <text evidence="2">The sequence shown here is derived from an EMBL/GenBank/DDBJ whole genome shotgun (WGS) entry which is preliminary data.</text>
</comment>